<comment type="caution">
    <text evidence="10">The sequence shown here is derived from an EMBL/GenBank/DDBJ whole genome shotgun (WGS) entry which is preliminary data.</text>
</comment>
<sequence length="988" mass="110958">MKEPDNQEAIINDRQPPSTEHTNMPQDDDKAPRVHDHDFAPTKDDDDFLGRDHDHRANIHQSLQQQSNSIMNDKATTSSLAAKAPSLHMLPNQSVDPLQLVTQLEFTAFKYIGAASALAFLLGKWGFSLLIAIPLISIPGVLYYLFGHQPNKDLNWNIEKQEGMKSLYTAEGETVEWLNFMLEKIWRSISQEFFATIESMVEDTIQGVTPGFIKGVQICDLDIGSQAPRVQIIRMFPPLPGQSEESIFGEASFSFHAHPASTLSRERGPIEPSPPGVSIGVALGSASPIFIRGELTALKGRVRFKLTTGPDIPFVSKLTISFPSPPTVETAVMPISRHMNIMHIPMFKMMVNEGLRIGMASMIDPKSLTVDIQELMGTDAHDTHALGVAMLHIRGATCDQQMVQFKDLEDSYVTLSLSNQPKRTLSTTRVLTNDKDPRWNETLHVLISKDDISSDTKLDIRVWDADKIKYDDMWGSYSIAVRDILQSKIDRLGNVVDYCKEERVVYDGWAPLDGKPLEESKMKVDFKLSFHPKYVVSEEDSIVEKDKPKQEKQESVAMDPDHKSGILAVYIRQAMDLEIGAADELADEELKHPYNPGQVVSPYAILYINDSKVYQTRAKLRNPCPHWNGESEHFIKHFDACTLRISVKAAFELERDPVIGTKLLKLADLFKDENCSTPYLKEAQVWVPLANGIGFGKVLLTLRYKPVHLTLPPQMQGADVGTLVVDSLRLQQLNSPLDPSSHSTKATLALNVDPVILKRLKPRDLKDNVWDAKRLYFPLIMRQRSALYVHVIQGTMGGAKATGRLWLKEIGDEEWQDIVVGLHPYLSEHSKEANRNEDPWDVEGPLGQVVLRVKIIPGFSPVHTHLHMFNKDMVGADPFHAERMKAKTEAWMEGQGKEQGGSLEENASETASIKSTPSTLSTLSEEYGDEQDKEYIKEMQDMSKSHGISKYQVLRKMAWGTDIVKQQVDTLREGFNSEARLSRSVAKE</sequence>
<comment type="subcellular location">
    <subcellularLocation>
        <location evidence="1">Membrane</location>
    </subcellularLocation>
</comment>
<dbReference type="PROSITE" id="PS51847">
    <property type="entry name" value="SMP"/>
    <property type="match status" value="1"/>
</dbReference>
<dbReference type="EMBL" id="CBTN010000002">
    <property type="protein sequence ID" value="CDH48858.1"/>
    <property type="molecule type" value="Genomic_DNA"/>
</dbReference>
<gene>
    <name evidence="10" type="ORF">LCOR_00627.1</name>
</gene>
<feature type="compositionally biased region" description="Low complexity" evidence="6">
    <location>
        <begin position="915"/>
        <end position="924"/>
    </location>
</feature>
<feature type="domain" description="C2" evidence="8">
    <location>
        <begin position="548"/>
        <end position="679"/>
    </location>
</feature>
<reference evidence="10" key="1">
    <citation type="submission" date="2013-08" db="EMBL/GenBank/DDBJ databases">
        <title>Gene expansion shapes genome architecture in the human pathogen Lichtheimia corymbifera: an evolutionary genomics analysis in the ancient terrestrial Mucorales (Mucoromycotina).</title>
        <authorList>
            <person name="Schwartze V.U."/>
            <person name="Winter S."/>
            <person name="Shelest E."/>
            <person name="Marcet-Houben M."/>
            <person name="Horn F."/>
            <person name="Wehner S."/>
            <person name="Hoffmann K."/>
            <person name="Riege K."/>
            <person name="Sammeth M."/>
            <person name="Nowrousian M."/>
            <person name="Valiante V."/>
            <person name="Linde J."/>
            <person name="Jacobsen I.D."/>
            <person name="Marz M."/>
            <person name="Brakhage A.A."/>
            <person name="Gabaldon T."/>
            <person name="Bocker S."/>
            <person name="Voigt K."/>
        </authorList>
    </citation>
    <scope>NUCLEOTIDE SEQUENCE [LARGE SCALE GENOMIC DNA]</scope>
    <source>
        <strain evidence="10">FSU 9682</strain>
    </source>
</reference>
<dbReference type="Pfam" id="PF00168">
    <property type="entry name" value="C2"/>
    <property type="match status" value="2"/>
</dbReference>
<dbReference type="PROSITE" id="PS50004">
    <property type="entry name" value="C2"/>
    <property type="match status" value="2"/>
</dbReference>
<keyword evidence="5 7" id="KW-0472">Membrane</keyword>
<evidence type="ECO:0000256" key="1">
    <source>
        <dbReference type="ARBA" id="ARBA00004370"/>
    </source>
</evidence>
<dbReference type="AlphaFoldDB" id="A0A068RFB6"/>
<dbReference type="STRING" id="1263082.A0A068RFB6"/>
<evidence type="ECO:0000256" key="4">
    <source>
        <dbReference type="ARBA" id="ARBA00023121"/>
    </source>
</evidence>
<dbReference type="GO" id="GO:0008289">
    <property type="term" value="F:lipid binding"/>
    <property type="evidence" value="ECO:0007669"/>
    <property type="project" value="UniProtKB-KW"/>
</dbReference>
<dbReference type="PANTHER" id="PTHR47348">
    <property type="entry name" value="MEIOTICALLY UP-REGULATED GENE 190 PROTEIN"/>
    <property type="match status" value="1"/>
</dbReference>
<evidence type="ECO:0000256" key="5">
    <source>
        <dbReference type="ARBA" id="ARBA00023136"/>
    </source>
</evidence>
<feature type="region of interest" description="Disordered" evidence="6">
    <location>
        <begin position="1"/>
        <end position="52"/>
    </location>
</feature>
<feature type="compositionally biased region" description="Polar residues" evidence="6">
    <location>
        <begin position="15"/>
        <end position="25"/>
    </location>
</feature>
<organism evidence="10 11">
    <name type="scientific">Lichtheimia corymbifera JMRC:FSU:9682</name>
    <dbReference type="NCBI Taxonomy" id="1263082"/>
    <lineage>
        <taxon>Eukaryota</taxon>
        <taxon>Fungi</taxon>
        <taxon>Fungi incertae sedis</taxon>
        <taxon>Mucoromycota</taxon>
        <taxon>Mucoromycotina</taxon>
        <taxon>Mucoromycetes</taxon>
        <taxon>Mucorales</taxon>
        <taxon>Lichtheimiaceae</taxon>
        <taxon>Lichtheimia</taxon>
    </lineage>
</organism>
<dbReference type="VEuPathDB" id="FungiDB:LCOR_00627.1"/>
<name>A0A068RFB6_9FUNG</name>
<dbReference type="GO" id="GO:0016020">
    <property type="term" value="C:membrane"/>
    <property type="evidence" value="ECO:0007669"/>
    <property type="project" value="UniProtKB-SubCell"/>
</dbReference>
<proteinExistence type="predicted"/>
<dbReference type="Gene3D" id="2.60.40.150">
    <property type="entry name" value="C2 domain"/>
    <property type="match status" value="2"/>
</dbReference>
<keyword evidence="3" id="KW-0445">Lipid transport</keyword>
<dbReference type="GO" id="GO:0006869">
    <property type="term" value="P:lipid transport"/>
    <property type="evidence" value="ECO:0007669"/>
    <property type="project" value="UniProtKB-KW"/>
</dbReference>
<evidence type="ECO:0000313" key="10">
    <source>
        <dbReference type="EMBL" id="CDH48858.1"/>
    </source>
</evidence>
<feature type="compositionally biased region" description="Basic and acidic residues" evidence="6">
    <location>
        <begin position="27"/>
        <end position="52"/>
    </location>
</feature>
<dbReference type="SUPFAM" id="SSF49562">
    <property type="entry name" value="C2 domain (Calcium/lipid-binding domain, CaLB)"/>
    <property type="match status" value="2"/>
</dbReference>
<feature type="domain" description="SMP-LTD" evidence="9">
    <location>
        <begin position="171"/>
        <end position="373"/>
    </location>
</feature>
<evidence type="ECO:0000256" key="2">
    <source>
        <dbReference type="ARBA" id="ARBA00022448"/>
    </source>
</evidence>
<feature type="transmembrane region" description="Helical" evidence="7">
    <location>
        <begin position="125"/>
        <end position="146"/>
    </location>
</feature>
<dbReference type="Pfam" id="PF25669">
    <property type="entry name" value="SMP_MUG190-like"/>
    <property type="match status" value="1"/>
</dbReference>
<dbReference type="InterPro" id="IPR035892">
    <property type="entry name" value="C2_domain_sf"/>
</dbReference>
<feature type="domain" description="C2" evidence="8">
    <location>
        <begin position="364"/>
        <end position="494"/>
    </location>
</feature>
<keyword evidence="2" id="KW-0813">Transport</keyword>
<keyword evidence="11" id="KW-1185">Reference proteome</keyword>
<dbReference type="CDD" id="cd21676">
    <property type="entry name" value="SMP_Mug190"/>
    <property type="match status" value="1"/>
</dbReference>
<evidence type="ECO:0000256" key="7">
    <source>
        <dbReference type="SAM" id="Phobius"/>
    </source>
</evidence>
<keyword evidence="7" id="KW-0812">Transmembrane</keyword>
<dbReference type="PANTHER" id="PTHR47348:SF3">
    <property type="entry name" value="MEIOTICALLY UP-REGULATED GENE 190 PROTEIN"/>
    <property type="match status" value="1"/>
</dbReference>
<evidence type="ECO:0000256" key="3">
    <source>
        <dbReference type="ARBA" id="ARBA00023055"/>
    </source>
</evidence>
<evidence type="ECO:0000259" key="8">
    <source>
        <dbReference type="PROSITE" id="PS50004"/>
    </source>
</evidence>
<evidence type="ECO:0000259" key="9">
    <source>
        <dbReference type="PROSITE" id="PS51847"/>
    </source>
</evidence>
<protein>
    <submittedName>
        <fullName evidence="10">C2 domain-containing protein</fullName>
    </submittedName>
</protein>
<dbReference type="OrthoDB" id="419768at2759"/>
<accession>A0A068RFB6</accession>
<feature type="region of interest" description="Disordered" evidence="6">
    <location>
        <begin position="891"/>
        <end position="927"/>
    </location>
</feature>
<dbReference type="InterPro" id="IPR031468">
    <property type="entry name" value="SMP_LBD"/>
</dbReference>
<evidence type="ECO:0000313" key="11">
    <source>
        <dbReference type="Proteomes" id="UP000027586"/>
    </source>
</evidence>
<keyword evidence="7" id="KW-1133">Transmembrane helix</keyword>
<evidence type="ECO:0000256" key="6">
    <source>
        <dbReference type="SAM" id="MobiDB-lite"/>
    </source>
</evidence>
<dbReference type="InterPro" id="IPR000008">
    <property type="entry name" value="C2_dom"/>
</dbReference>
<dbReference type="SMART" id="SM00239">
    <property type="entry name" value="C2"/>
    <property type="match status" value="2"/>
</dbReference>
<dbReference type="Proteomes" id="UP000027586">
    <property type="component" value="Unassembled WGS sequence"/>
</dbReference>
<keyword evidence="4" id="KW-0446">Lipid-binding</keyword>